<dbReference type="AlphaFoldDB" id="A8ETE5"/>
<dbReference type="Proteomes" id="UP000001136">
    <property type="component" value="Chromosome"/>
</dbReference>
<feature type="transmembrane region" description="Helical" evidence="1">
    <location>
        <begin position="32"/>
        <end position="51"/>
    </location>
</feature>
<accession>A8ETE5</accession>
<organism evidence="2 3">
    <name type="scientific">Aliarcobacter butzleri (strain RM4018)</name>
    <name type="common">Arcobacter butzleri</name>
    <dbReference type="NCBI Taxonomy" id="367737"/>
    <lineage>
        <taxon>Bacteria</taxon>
        <taxon>Pseudomonadati</taxon>
        <taxon>Campylobacterota</taxon>
        <taxon>Epsilonproteobacteria</taxon>
        <taxon>Campylobacterales</taxon>
        <taxon>Arcobacteraceae</taxon>
        <taxon>Aliarcobacter</taxon>
    </lineage>
</organism>
<evidence type="ECO:0000313" key="2">
    <source>
        <dbReference type="EMBL" id="ABV67219.1"/>
    </source>
</evidence>
<dbReference type="eggNOG" id="ENOG5032VP3">
    <property type="taxonomic scope" value="Bacteria"/>
</dbReference>
<evidence type="ECO:0000313" key="3">
    <source>
        <dbReference type="Proteomes" id="UP000001136"/>
    </source>
</evidence>
<evidence type="ECO:0000256" key="1">
    <source>
        <dbReference type="SAM" id="Phobius"/>
    </source>
</evidence>
<keyword evidence="1" id="KW-1133">Transmembrane helix</keyword>
<proteinExistence type="predicted"/>
<keyword evidence="3" id="KW-1185">Reference proteome</keyword>
<feature type="transmembrane region" description="Helical" evidence="1">
    <location>
        <begin position="57"/>
        <end position="80"/>
    </location>
</feature>
<dbReference type="KEGG" id="abu:Abu_0959"/>
<sequence>MENSKVKTSLILILSLIVSVVILFFIPQTQEYVVYSFVVIYTSTIWIYDVLLTSYPLPIWLLLIICILAFISVIKFLLLFTNNKKEEYTKYVKDSIYDATWRWKWRKDDIVDLQCYCPKCDSILIYDDSSCNITYNDLAKTDFICEKCDSQIITSIHGGNKKYAANTIKREIQRRIRTQEYKI</sequence>
<gene>
    <name evidence="2" type="ordered locus">Abu_0959</name>
</gene>
<reference evidence="2 3" key="1">
    <citation type="journal article" date="2007" name="PLoS ONE">
        <title>The complete genome sequence and analysis of the Epsilonproteobacterium Arcobacter butzleri.</title>
        <authorList>
            <person name="Miller W.G."/>
            <person name="Parker C.T."/>
            <person name="Rubenfield M."/>
            <person name="Mendz G.L."/>
            <person name="Woesten M.M.S.M."/>
            <person name="Ussery D.W."/>
            <person name="Stolz J.F."/>
            <person name="Binnewies T.T."/>
            <person name="Hallin P.F."/>
            <person name="Wang G."/>
            <person name="Malek J.A."/>
            <person name="Rogosin A."/>
            <person name="Stanker L.H."/>
            <person name="Mandrell R.E."/>
        </authorList>
    </citation>
    <scope>NUCLEOTIDE SEQUENCE [LARGE SCALE GENOMIC DNA]</scope>
    <source>
        <strain evidence="2 3">RM4018</strain>
    </source>
</reference>
<dbReference type="HOGENOM" id="CLU_126404_0_0_7"/>
<feature type="transmembrane region" description="Helical" evidence="1">
    <location>
        <begin position="6"/>
        <end position="25"/>
    </location>
</feature>
<name>A8ETE5_ALIB4</name>
<dbReference type="STRING" id="367737.Abu_0959"/>
<keyword evidence="1" id="KW-0472">Membrane</keyword>
<protein>
    <submittedName>
        <fullName evidence="2">Uncharacterized protein</fullName>
    </submittedName>
</protein>
<keyword evidence="1" id="KW-0812">Transmembrane</keyword>
<dbReference type="EMBL" id="CP000361">
    <property type="protein sequence ID" value="ABV67219.1"/>
    <property type="molecule type" value="Genomic_DNA"/>
</dbReference>